<dbReference type="EMBL" id="FMZH01000002">
    <property type="protein sequence ID" value="SDC68289.1"/>
    <property type="molecule type" value="Genomic_DNA"/>
</dbReference>
<keyword evidence="1" id="KW-0732">Signal</keyword>
<feature type="signal peptide" evidence="1">
    <location>
        <begin position="1"/>
        <end position="20"/>
    </location>
</feature>
<evidence type="ECO:0000256" key="1">
    <source>
        <dbReference type="SAM" id="SignalP"/>
    </source>
</evidence>
<organism evidence="2 3">
    <name type="scientific">Pedobacter soli</name>
    <dbReference type="NCBI Taxonomy" id="390242"/>
    <lineage>
        <taxon>Bacteria</taxon>
        <taxon>Pseudomonadati</taxon>
        <taxon>Bacteroidota</taxon>
        <taxon>Sphingobacteriia</taxon>
        <taxon>Sphingobacteriales</taxon>
        <taxon>Sphingobacteriaceae</taxon>
        <taxon>Pedobacter</taxon>
    </lineage>
</organism>
<dbReference type="Proteomes" id="UP000199455">
    <property type="component" value="Unassembled WGS sequence"/>
</dbReference>
<accession>A0A1G6NKP5</accession>
<keyword evidence="3" id="KW-1185">Reference proteome</keyword>
<reference evidence="3" key="1">
    <citation type="submission" date="2016-10" db="EMBL/GenBank/DDBJ databases">
        <authorList>
            <person name="Varghese N."/>
            <person name="Submissions S."/>
        </authorList>
    </citation>
    <scope>NUCLEOTIDE SEQUENCE [LARGE SCALE GENOMIC DNA]</scope>
    <source>
        <strain evidence="3">DSM 18609</strain>
    </source>
</reference>
<proteinExistence type="predicted"/>
<protein>
    <submittedName>
        <fullName evidence="2">Uncharacterized protein</fullName>
    </submittedName>
</protein>
<evidence type="ECO:0000313" key="2">
    <source>
        <dbReference type="EMBL" id="SDC68289.1"/>
    </source>
</evidence>
<dbReference type="PROSITE" id="PS51257">
    <property type="entry name" value="PROKAR_LIPOPROTEIN"/>
    <property type="match status" value="1"/>
</dbReference>
<feature type="chain" id="PRO_5011443373" evidence="1">
    <location>
        <begin position="21"/>
        <end position="172"/>
    </location>
</feature>
<dbReference type="AlphaFoldDB" id="A0A1G6NKP5"/>
<dbReference type="RefSeq" id="WP_090766445.1">
    <property type="nucleotide sequence ID" value="NZ_FMZH01000002.1"/>
</dbReference>
<dbReference type="STRING" id="390242.SAMN04488024_102707"/>
<name>A0A1G6NKP5_9SPHI</name>
<sequence>MKIKKTIILLIFSLSVIACAGPKAVSKNEKQNDHFTLVKVENIKNYLSVLSNKPVKDTVIIKYDFNYESCWNTLDQQTDLYINNIILSTNDFISKYKIAHPGTSVYQIKEGGKNFNKIVLWNNKILTDGGYLRKNIFTRKTICGTSLILYPDGSHKFFYSDSHFMALQPNKK</sequence>
<gene>
    <name evidence="2" type="ORF">SAMN04488024_102707</name>
</gene>
<evidence type="ECO:0000313" key="3">
    <source>
        <dbReference type="Proteomes" id="UP000199455"/>
    </source>
</evidence>